<evidence type="ECO:0000313" key="2">
    <source>
        <dbReference type="Proteomes" id="UP001458880"/>
    </source>
</evidence>
<name>A0AAW1IZ46_POPJA</name>
<dbReference type="AlphaFoldDB" id="A0AAW1IZ46"/>
<evidence type="ECO:0000313" key="1">
    <source>
        <dbReference type="EMBL" id="KAK9695642.1"/>
    </source>
</evidence>
<reference evidence="1 2" key="1">
    <citation type="journal article" date="2024" name="BMC Genomics">
        <title>De novo assembly and annotation of Popillia japonica's genome with initial clues to its potential as an invasive pest.</title>
        <authorList>
            <person name="Cucini C."/>
            <person name="Boschi S."/>
            <person name="Funari R."/>
            <person name="Cardaioli E."/>
            <person name="Iannotti N."/>
            <person name="Marturano G."/>
            <person name="Paoli F."/>
            <person name="Bruttini M."/>
            <person name="Carapelli A."/>
            <person name="Frati F."/>
            <person name="Nardi F."/>
        </authorList>
    </citation>
    <scope>NUCLEOTIDE SEQUENCE [LARGE SCALE GENOMIC DNA]</scope>
    <source>
        <strain evidence="1">DMR45628</strain>
    </source>
</reference>
<dbReference type="Proteomes" id="UP001458880">
    <property type="component" value="Unassembled WGS sequence"/>
</dbReference>
<proteinExistence type="predicted"/>
<dbReference type="EMBL" id="JASPKY010000475">
    <property type="protein sequence ID" value="KAK9695642.1"/>
    <property type="molecule type" value="Genomic_DNA"/>
</dbReference>
<comment type="caution">
    <text evidence="1">The sequence shown here is derived from an EMBL/GenBank/DDBJ whole genome shotgun (WGS) entry which is preliminary data.</text>
</comment>
<gene>
    <name evidence="1" type="ORF">QE152_g32436</name>
</gene>
<sequence length="185" mass="21611">MIFGHRLRTIFDNIKPDVKSSLRTIFDNIKPDVKSSLRYKNITYEIENAKNYNRQFQQNDNLYVRANLEKQWSPAKVIDGTNKYSYKVVTNDGVERRRHADHIRERNDDLPLIDEPVVIDTSELLSTGVPNENQEKSEITTPQNLEPEINDFSIVSVPGTTTSQTETMQFRRSTRIRAIPRRYPQ</sequence>
<keyword evidence="2" id="KW-1185">Reference proteome</keyword>
<organism evidence="1 2">
    <name type="scientific">Popillia japonica</name>
    <name type="common">Japanese beetle</name>
    <dbReference type="NCBI Taxonomy" id="7064"/>
    <lineage>
        <taxon>Eukaryota</taxon>
        <taxon>Metazoa</taxon>
        <taxon>Ecdysozoa</taxon>
        <taxon>Arthropoda</taxon>
        <taxon>Hexapoda</taxon>
        <taxon>Insecta</taxon>
        <taxon>Pterygota</taxon>
        <taxon>Neoptera</taxon>
        <taxon>Endopterygota</taxon>
        <taxon>Coleoptera</taxon>
        <taxon>Polyphaga</taxon>
        <taxon>Scarabaeiformia</taxon>
        <taxon>Scarabaeidae</taxon>
        <taxon>Rutelinae</taxon>
        <taxon>Popillia</taxon>
    </lineage>
</organism>
<accession>A0AAW1IZ46</accession>
<protein>
    <submittedName>
        <fullName evidence="1">Uncharacterized protein</fullName>
    </submittedName>
</protein>